<dbReference type="PANTHER" id="PTHR33570">
    <property type="entry name" value="4-CARBOXYMUCONOLACTONE DECARBOXYLASE FAMILY PROTEIN"/>
    <property type="match status" value="1"/>
</dbReference>
<reference evidence="2 3" key="1">
    <citation type="submission" date="2020-08" db="EMBL/GenBank/DDBJ databases">
        <title>Bridging the membrane lipid divide: bacteria of the FCB group superphylum have the potential to synthesize archaeal ether lipids.</title>
        <authorList>
            <person name="Villanueva L."/>
            <person name="Von Meijenfeldt F.A.B."/>
            <person name="Westbye A.B."/>
            <person name="Yadav S."/>
            <person name="Hopmans E.C."/>
            <person name="Dutilh B.E."/>
            <person name="Sinninghe Damste J.S."/>
        </authorList>
    </citation>
    <scope>NUCLEOTIDE SEQUENCE [LARGE SCALE GENOMIC DNA]</scope>
    <source>
        <strain evidence="2">NIOZ-UU27</strain>
    </source>
</reference>
<dbReference type="Gene3D" id="1.20.1290.10">
    <property type="entry name" value="AhpD-like"/>
    <property type="match status" value="1"/>
</dbReference>
<dbReference type="EMBL" id="JACNJD010000131">
    <property type="protein sequence ID" value="MBC8176387.1"/>
    <property type="molecule type" value="Genomic_DNA"/>
</dbReference>
<name>A0A8J6MVX0_9DELT</name>
<dbReference type="AlphaFoldDB" id="A0A8J6MVX0"/>
<dbReference type="InterPro" id="IPR003779">
    <property type="entry name" value="CMD-like"/>
</dbReference>
<dbReference type="InterPro" id="IPR029032">
    <property type="entry name" value="AhpD-like"/>
</dbReference>
<proteinExistence type="predicted"/>
<protein>
    <submittedName>
        <fullName evidence="2">Carboxymuconolactone decarboxylase family protein</fullName>
    </submittedName>
</protein>
<organism evidence="2 3">
    <name type="scientific">Candidatus Desulfacyla euxinica</name>
    <dbReference type="NCBI Taxonomy" id="2841693"/>
    <lineage>
        <taxon>Bacteria</taxon>
        <taxon>Deltaproteobacteria</taxon>
        <taxon>Candidatus Desulfacyla</taxon>
    </lineage>
</organism>
<dbReference type="InterPro" id="IPR052512">
    <property type="entry name" value="4CMD/NDH-1_regulator"/>
</dbReference>
<evidence type="ECO:0000313" key="2">
    <source>
        <dbReference type="EMBL" id="MBC8176387.1"/>
    </source>
</evidence>
<gene>
    <name evidence="2" type="ORF">H8E19_03205</name>
</gene>
<dbReference type="PANTHER" id="PTHR33570:SF2">
    <property type="entry name" value="CARBOXYMUCONOLACTONE DECARBOXYLASE-LIKE DOMAIN-CONTAINING PROTEIN"/>
    <property type="match status" value="1"/>
</dbReference>
<accession>A0A8J6MVX0</accession>
<evidence type="ECO:0000259" key="1">
    <source>
        <dbReference type="Pfam" id="PF02627"/>
    </source>
</evidence>
<dbReference type="Proteomes" id="UP000650524">
    <property type="component" value="Unassembled WGS sequence"/>
</dbReference>
<evidence type="ECO:0000313" key="3">
    <source>
        <dbReference type="Proteomes" id="UP000650524"/>
    </source>
</evidence>
<dbReference type="Pfam" id="PF02627">
    <property type="entry name" value="CMD"/>
    <property type="match status" value="1"/>
</dbReference>
<dbReference type="SUPFAM" id="SSF69118">
    <property type="entry name" value="AhpD-like"/>
    <property type="match status" value="1"/>
</dbReference>
<comment type="caution">
    <text evidence="2">The sequence shown here is derived from an EMBL/GenBank/DDBJ whole genome shotgun (WGS) entry which is preliminary data.</text>
</comment>
<sequence>MDPPYLMWKEFDRDLANDFSRFITGNLYSRTVLTLPERQMVACAMLAAIRAGDELKLHVNAALNVGCSPRKLAEVFFQVATYAGMPAVNEALLVYRDVLKERGEWPIQDQRIKS</sequence>
<feature type="domain" description="Carboxymuconolactone decarboxylase-like" evidence="1">
    <location>
        <begin position="14"/>
        <end position="95"/>
    </location>
</feature>
<dbReference type="GO" id="GO:0051920">
    <property type="term" value="F:peroxiredoxin activity"/>
    <property type="evidence" value="ECO:0007669"/>
    <property type="project" value="InterPro"/>
</dbReference>